<organism evidence="2">
    <name type="scientific">Cladocopium goreaui</name>
    <dbReference type="NCBI Taxonomy" id="2562237"/>
    <lineage>
        <taxon>Eukaryota</taxon>
        <taxon>Sar</taxon>
        <taxon>Alveolata</taxon>
        <taxon>Dinophyceae</taxon>
        <taxon>Suessiales</taxon>
        <taxon>Symbiodiniaceae</taxon>
        <taxon>Cladocopium</taxon>
    </lineage>
</organism>
<sequence length="119" mass="12915">MAFSFGPHEPPRRCYQLTAASHLAGFTVLAQNQCTVWFPNYFAQPAGRLTVSRRKSVVPYIFQAFSFESAGLKTAGVTGGRPALTFSSKSESTKELSFALPSSSQSPSWLSGHGDHSRV</sequence>
<reference evidence="3 4" key="2">
    <citation type="submission" date="2024-05" db="EMBL/GenBank/DDBJ databases">
        <authorList>
            <person name="Chen Y."/>
            <person name="Shah S."/>
            <person name="Dougan E. K."/>
            <person name="Thang M."/>
            <person name="Chan C."/>
        </authorList>
    </citation>
    <scope>NUCLEOTIDE SEQUENCE [LARGE SCALE GENOMIC DNA]</scope>
</reference>
<protein>
    <submittedName>
        <fullName evidence="2">Uncharacterized protein</fullName>
    </submittedName>
</protein>
<feature type="region of interest" description="Disordered" evidence="1">
    <location>
        <begin position="97"/>
        <end position="119"/>
    </location>
</feature>
<comment type="caution">
    <text evidence="2">The sequence shown here is derived from an EMBL/GenBank/DDBJ whole genome shotgun (WGS) entry which is preliminary data.</text>
</comment>
<proteinExistence type="predicted"/>
<evidence type="ECO:0000313" key="2">
    <source>
        <dbReference type="EMBL" id="CAI3981315.1"/>
    </source>
</evidence>
<evidence type="ECO:0000256" key="1">
    <source>
        <dbReference type="SAM" id="MobiDB-lite"/>
    </source>
</evidence>
<dbReference type="AlphaFoldDB" id="A0A9P1BXG8"/>
<dbReference type="EMBL" id="CAMXCT030000624">
    <property type="protein sequence ID" value="CAL4768627.1"/>
    <property type="molecule type" value="Genomic_DNA"/>
</dbReference>
<name>A0A9P1BXG8_9DINO</name>
<gene>
    <name evidence="2" type="ORF">C1SCF055_LOCUS9116</name>
</gene>
<dbReference type="EMBL" id="CAMXCT010000624">
    <property type="protein sequence ID" value="CAI3981315.1"/>
    <property type="molecule type" value="Genomic_DNA"/>
</dbReference>
<dbReference type="Proteomes" id="UP001152797">
    <property type="component" value="Unassembled WGS sequence"/>
</dbReference>
<dbReference type="EMBL" id="CAMXCT020000624">
    <property type="protein sequence ID" value="CAL1134690.1"/>
    <property type="molecule type" value="Genomic_DNA"/>
</dbReference>
<reference evidence="2" key="1">
    <citation type="submission" date="2022-10" db="EMBL/GenBank/DDBJ databases">
        <authorList>
            <person name="Chen Y."/>
            <person name="Dougan E. K."/>
            <person name="Chan C."/>
            <person name="Rhodes N."/>
            <person name="Thang M."/>
        </authorList>
    </citation>
    <scope>NUCLEOTIDE SEQUENCE</scope>
</reference>
<evidence type="ECO:0000313" key="3">
    <source>
        <dbReference type="EMBL" id="CAL4768627.1"/>
    </source>
</evidence>
<evidence type="ECO:0000313" key="4">
    <source>
        <dbReference type="Proteomes" id="UP001152797"/>
    </source>
</evidence>
<keyword evidence="4" id="KW-1185">Reference proteome</keyword>
<feature type="compositionally biased region" description="Low complexity" evidence="1">
    <location>
        <begin position="97"/>
        <end position="111"/>
    </location>
</feature>
<accession>A0A9P1BXG8</accession>